<reference evidence="1" key="1">
    <citation type="submission" date="2009-11" db="EMBL/GenBank/DDBJ databases">
        <authorList>
            <person name="Weinstock G."/>
            <person name="Sodergren E."/>
            <person name="Clifton S."/>
            <person name="Fulton L."/>
            <person name="Fulton B."/>
            <person name="Courtney L."/>
            <person name="Fronick C."/>
            <person name="Harrison M."/>
            <person name="Strong C."/>
            <person name="Farmer C."/>
            <person name="Delahaunty K."/>
            <person name="Markovic C."/>
            <person name="Hall O."/>
            <person name="Minx P."/>
            <person name="Tomlinson C."/>
            <person name="Mitreva M."/>
            <person name="Nelson J."/>
            <person name="Hou S."/>
            <person name="Wollam A."/>
            <person name="Pepin K.H."/>
            <person name="Johnson M."/>
            <person name="Bhonagiri V."/>
            <person name="Nash W.E."/>
            <person name="Warren W."/>
            <person name="Chinwalla A."/>
            <person name="Mardis E.R."/>
            <person name="Wilson R.K."/>
        </authorList>
    </citation>
    <scope>NUCLEOTIDE SEQUENCE [LARGE SCALE GENOMIC DNA]</scope>
    <source>
        <strain evidence="1">DSM 18205</strain>
    </source>
</reference>
<dbReference type="AlphaFoldDB" id="D1PI29"/>
<evidence type="ECO:0000313" key="1">
    <source>
        <dbReference type="EMBL" id="EFB33640.1"/>
    </source>
</evidence>
<proteinExistence type="predicted"/>
<dbReference type="HOGENOM" id="CLU_2274844_0_0_10"/>
<dbReference type="EMBL" id="ACBX02000071">
    <property type="protein sequence ID" value="EFB33640.1"/>
    <property type="molecule type" value="Genomic_DNA"/>
</dbReference>
<keyword evidence="2" id="KW-1185">Reference proteome</keyword>
<protein>
    <submittedName>
        <fullName evidence="1">Uncharacterized protein</fullName>
    </submittedName>
</protein>
<sequence length="102" mass="12051">MMQRYYFLLENMYRAMIIFWLTCLVGYPRTSAPEPKNNFFQKTDTCNYLLYSGDAVMLIYEKTPHLFSDEEHFLEMEVDFLQPFLDIEARTALANPGKVAMT</sequence>
<organism evidence="1 2">
    <name type="scientific">Segatella copri DSM 18205</name>
    <dbReference type="NCBI Taxonomy" id="537011"/>
    <lineage>
        <taxon>Bacteria</taxon>
        <taxon>Pseudomonadati</taxon>
        <taxon>Bacteroidota</taxon>
        <taxon>Bacteroidia</taxon>
        <taxon>Bacteroidales</taxon>
        <taxon>Prevotellaceae</taxon>
        <taxon>Segatella</taxon>
    </lineage>
</organism>
<comment type="caution">
    <text evidence="1">The sequence shown here is derived from an EMBL/GenBank/DDBJ whole genome shotgun (WGS) entry which is preliminary data.</text>
</comment>
<gene>
    <name evidence="1" type="ORF">PREVCOP_06909</name>
</gene>
<evidence type="ECO:0000313" key="2">
    <source>
        <dbReference type="Proteomes" id="UP000004477"/>
    </source>
</evidence>
<name>D1PI29_9BACT</name>
<dbReference type="PaxDb" id="537011-PREVCOP_06909"/>
<accession>D1PI29</accession>
<dbReference type="Proteomes" id="UP000004477">
    <property type="component" value="Unassembled WGS sequence"/>
</dbReference>